<organism evidence="1 2">
    <name type="scientific">Pleurodeles waltl</name>
    <name type="common">Iberian ribbed newt</name>
    <dbReference type="NCBI Taxonomy" id="8319"/>
    <lineage>
        <taxon>Eukaryota</taxon>
        <taxon>Metazoa</taxon>
        <taxon>Chordata</taxon>
        <taxon>Craniata</taxon>
        <taxon>Vertebrata</taxon>
        <taxon>Euteleostomi</taxon>
        <taxon>Amphibia</taxon>
        <taxon>Batrachia</taxon>
        <taxon>Caudata</taxon>
        <taxon>Salamandroidea</taxon>
        <taxon>Salamandridae</taxon>
        <taxon>Pleurodelinae</taxon>
        <taxon>Pleurodeles</taxon>
    </lineage>
</organism>
<name>A0AAV7V8L9_PLEWA</name>
<dbReference type="AlphaFoldDB" id="A0AAV7V8L9"/>
<keyword evidence="2" id="KW-1185">Reference proteome</keyword>
<evidence type="ECO:0000313" key="1">
    <source>
        <dbReference type="EMBL" id="KAJ1197256.1"/>
    </source>
</evidence>
<dbReference type="Proteomes" id="UP001066276">
    <property type="component" value="Chromosome 2_1"/>
</dbReference>
<dbReference type="EMBL" id="JANPWB010000003">
    <property type="protein sequence ID" value="KAJ1197256.1"/>
    <property type="molecule type" value="Genomic_DNA"/>
</dbReference>
<protein>
    <submittedName>
        <fullName evidence="1">Uncharacterized protein</fullName>
    </submittedName>
</protein>
<proteinExistence type="predicted"/>
<gene>
    <name evidence="1" type="ORF">NDU88_001118</name>
</gene>
<accession>A0AAV7V8L9</accession>
<evidence type="ECO:0000313" key="2">
    <source>
        <dbReference type="Proteomes" id="UP001066276"/>
    </source>
</evidence>
<reference evidence="1" key="1">
    <citation type="journal article" date="2022" name="bioRxiv">
        <title>Sequencing and chromosome-scale assembly of the giantPleurodeles waltlgenome.</title>
        <authorList>
            <person name="Brown T."/>
            <person name="Elewa A."/>
            <person name="Iarovenko S."/>
            <person name="Subramanian E."/>
            <person name="Araus A.J."/>
            <person name="Petzold A."/>
            <person name="Susuki M."/>
            <person name="Suzuki K.-i.T."/>
            <person name="Hayashi T."/>
            <person name="Toyoda A."/>
            <person name="Oliveira C."/>
            <person name="Osipova E."/>
            <person name="Leigh N.D."/>
            <person name="Simon A."/>
            <person name="Yun M.H."/>
        </authorList>
    </citation>
    <scope>NUCLEOTIDE SEQUENCE</scope>
    <source>
        <strain evidence="1">20211129_DDA</strain>
        <tissue evidence="1">Liver</tissue>
    </source>
</reference>
<sequence length="109" mass="11599">MRNVSAPRLYIRLGPVLLRGARCRAAAGMIGRLALRSEENTRLLMGLPALSSQGPISAYLLLARAQDGTFTTKGDLMAQPGGMAVTRPPLSNSPSHSPGHLKTKLALCY</sequence>
<comment type="caution">
    <text evidence="1">The sequence shown here is derived from an EMBL/GenBank/DDBJ whole genome shotgun (WGS) entry which is preliminary data.</text>
</comment>